<dbReference type="Proteomes" id="UP000019423">
    <property type="component" value="Chromosome"/>
</dbReference>
<feature type="transmembrane region" description="Helical" evidence="1">
    <location>
        <begin position="176"/>
        <end position="206"/>
    </location>
</feature>
<dbReference type="PATRIC" id="fig|1227739.3.peg.3268"/>
<feature type="transmembrane region" description="Helical" evidence="1">
    <location>
        <begin position="39"/>
        <end position="58"/>
    </location>
</feature>
<dbReference type="eggNOG" id="COG1377">
    <property type="taxonomic scope" value="Bacteria"/>
</dbReference>
<protein>
    <recommendedName>
        <fullName evidence="4">Glycerophosphoryl diester phosphodiesterase membrane domain-containing protein</fullName>
    </recommendedName>
</protein>
<accession>W8F7T2</accession>
<feature type="transmembrane region" description="Helical" evidence="1">
    <location>
        <begin position="227"/>
        <end position="256"/>
    </location>
</feature>
<dbReference type="RefSeq" id="WP_044002805.1">
    <property type="nucleotide sequence ID" value="NZ_CP007145.1"/>
</dbReference>
<dbReference type="AlphaFoldDB" id="W8F7T2"/>
<dbReference type="HOGENOM" id="CLU_081217_0_0_10"/>
<keyword evidence="1" id="KW-0812">Transmembrane</keyword>
<evidence type="ECO:0008006" key="4">
    <source>
        <dbReference type="Google" id="ProtNLM"/>
    </source>
</evidence>
<proteinExistence type="predicted"/>
<organism evidence="2 3">
    <name type="scientific">Hymenobacter swuensis DY53</name>
    <dbReference type="NCBI Taxonomy" id="1227739"/>
    <lineage>
        <taxon>Bacteria</taxon>
        <taxon>Pseudomonadati</taxon>
        <taxon>Bacteroidota</taxon>
        <taxon>Cytophagia</taxon>
        <taxon>Cytophagales</taxon>
        <taxon>Hymenobacteraceae</taxon>
        <taxon>Hymenobacter</taxon>
    </lineage>
</organism>
<feature type="transmembrane region" description="Helical" evidence="1">
    <location>
        <begin position="91"/>
        <end position="115"/>
    </location>
</feature>
<dbReference type="STRING" id="1227739.Hsw_3096"/>
<gene>
    <name evidence="2" type="ORF">Hsw_3096</name>
</gene>
<evidence type="ECO:0000313" key="3">
    <source>
        <dbReference type="Proteomes" id="UP000019423"/>
    </source>
</evidence>
<dbReference type="OrthoDB" id="1049480at2"/>
<dbReference type="KEGG" id="hsw:Hsw_3096"/>
<keyword evidence="3" id="KW-1185">Reference proteome</keyword>
<name>W8F7T2_9BACT</name>
<feature type="transmembrane region" description="Helical" evidence="1">
    <location>
        <begin position="145"/>
        <end position="170"/>
    </location>
</feature>
<reference evidence="2 3" key="1">
    <citation type="submission" date="2014-01" db="EMBL/GenBank/DDBJ databases">
        <title>Complete genome sequence of ionizing-radiation resistance bacterium Hymenobacter swuensis DY53.</title>
        <authorList>
            <person name="Jung J.-H."/>
            <person name="Jeong S.-W."/>
            <person name="Joe M.-H."/>
            <person name="Cho y.-j."/>
            <person name="Kim M.-K."/>
            <person name="Lim S.-Y."/>
        </authorList>
    </citation>
    <scope>NUCLEOTIDE SEQUENCE [LARGE SCALE GENOMIC DNA]</scope>
    <source>
        <strain evidence="2 3">DY53</strain>
    </source>
</reference>
<keyword evidence="1" id="KW-0472">Membrane</keyword>
<evidence type="ECO:0000256" key="1">
    <source>
        <dbReference type="SAM" id="Phobius"/>
    </source>
</evidence>
<feature type="transmembrane region" description="Helical" evidence="1">
    <location>
        <begin position="276"/>
        <end position="302"/>
    </location>
</feature>
<evidence type="ECO:0000313" key="2">
    <source>
        <dbReference type="EMBL" id="AHJ98691.1"/>
    </source>
</evidence>
<sequence>MRHLSFTQPGDFLRERSFSQKIEASFDFIRAHATPLARVLVTLVLPLALLTGIGLGLMQGEILSSVGSMARRSRLGRYSDSLPEVFTSPSLWLTLLGGALLFAVLHLVVYGYVVLQADRTRPEPVTPAEVWQLVKARILGLIGSYLGLVALFVLSMVVIGMTMGLISAFFGAVLGAAWAGIIMILGLYAVMGYVMVALSLYFVVWLRERRGFFGSIKRCFELIWGKWWSTFGLLMVMFVMMWLILLLMMGALSLLGLPFAELMSGRVTEISPLTRVLFIVYSGLQTLLSLAFYPLLMIAISFQYFNLVERRDGEGTRLLLDSLGQAAPAAAPMSLRPDDEGEY</sequence>
<dbReference type="EMBL" id="CP007145">
    <property type="protein sequence ID" value="AHJ98691.1"/>
    <property type="molecule type" value="Genomic_DNA"/>
</dbReference>
<keyword evidence="1" id="KW-1133">Transmembrane helix</keyword>